<feature type="domain" description="Rhodanese" evidence="14">
    <location>
        <begin position="334"/>
        <end position="434"/>
    </location>
</feature>
<dbReference type="PANTHER" id="PTHR10953:SF102">
    <property type="entry name" value="ADENYLYLTRANSFERASE AND SULFURTRANSFERASE MOCS3"/>
    <property type="match status" value="1"/>
</dbReference>
<dbReference type="GO" id="GO:0046872">
    <property type="term" value="F:metal ion binding"/>
    <property type="evidence" value="ECO:0007669"/>
    <property type="project" value="UniProtKB-KW"/>
</dbReference>
<evidence type="ECO:0000256" key="4">
    <source>
        <dbReference type="ARBA" id="ARBA00022694"/>
    </source>
</evidence>
<dbReference type="CDD" id="cd00757">
    <property type="entry name" value="ThiF_MoeB_HesA_family"/>
    <property type="match status" value="1"/>
</dbReference>
<dbReference type="GO" id="GO:0032447">
    <property type="term" value="P:protein urmylation"/>
    <property type="evidence" value="ECO:0007669"/>
    <property type="project" value="TreeGrafter"/>
</dbReference>
<dbReference type="Proteomes" id="UP000092993">
    <property type="component" value="Unassembled WGS sequence"/>
</dbReference>
<dbReference type="InterPro" id="IPR036873">
    <property type="entry name" value="Rhodanese-like_dom_sf"/>
</dbReference>
<evidence type="ECO:0000313" key="15">
    <source>
        <dbReference type="EMBL" id="OBZ72260.1"/>
    </source>
</evidence>
<dbReference type="GO" id="GO:0005524">
    <property type="term" value="F:ATP binding"/>
    <property type="evidence" value="ECO:0007669"/>
    <property type="project" value="UniProtKB-KW"/>
</dbReference>
<evidence type="ECO:0000256" key="3">
    <source>
        <dbReference type="ARBA" id="ARBA00022679"/>
    </source>
</evidence>
<dbReference type="FunFam" id="3.40.50.720:FF:000033">
    <property type="entry name" value="Adenylyltransferase and sulfurtransferase MOCS3"/>
    <property type="match status" value="1"/>
</dbReference>
<keyword evidence="16" id="KW-1185">Reference proteome</keyword>
<name>A0A1C7M5S2_GRIFR</name>
<organism evidence="15 16">
    <name type="scientific">Grifola frondosa</name>
    <name type="common">Maitake</name>
    <name type="synonym">Polyporus frondosus</name>
    <dbReference type="NCBI Taxonomy" id="5627"/>
    <lineage>
        <taxon>Eukaryota</taxon>
        <taxon>Fungi</taxon>
        <taxon>Dikarya</taxon>
        <taxon>Basidiomycota</taxon>
        <taxon>Agaricomycotina</taxon>
        <taxon>Agaricomycetes</taxon>
        <taxon>Polyporales</taxon>
        <taxon>Grifolaceae</taxon>
        <taxon>Grifola</taxon>
    </lineage>
</organism>
<evidence type="ECO:0000256" key="5">
    <source>
        <dbReference type="ARBA" id="ARBA00022695"/>
    </source>
</evidence>
<dbReference type="GO" id="GO:0070566">
    <property type="term" value="F:adenylyltransferase activity"/>
    <property type="evidence" value="ECO:0007669"/>
    <property type="project" value="InterPro"/>
</dbReference>
<evidence type="ECO:0000256" key="1">
    <source>
        <dbReference type="ARBA" id="ARBA00004514"/>
    </source>
</evidence>
<feature type="binding site" evidence="13">
    <location>
        <position position="92"/>
    </location>
    <ligand>
        <name>ATP</name>
        <dbReference type="ChEBI" id="CHEBI:30616"/>
    </ligand>
</feature>
<dbReference type="SMART" id="SM00450">
    <property type="entry name" value="RHOD"/>
    <property type="match status" value="1"/>
</dbReference>
<comment type="pathway">
    <text evidence="13">tRNA modification; 5-methoxycarbonylmethyl-2-thiouridine-tRNA biosynthesis.</text>
</comment>
<evidence type="ECO:0000256" key="13">
    <source>
        <dbReference type="HAMAP-Rule" id="MF_03049"/>
    </source>
</evidence>
<comment type="caution">
    <text evidence="15">The sequence shown here is derived from an EMBL/GenBank/DDBJ whole genome shotgun (WGS) entry which is preliminary data.</text>
</comment>
<feature type="binding site" evidence="13">
    <location>
        <begin position="75"/>
        <end position="79"/>
    </location>
    <ligand>
        <name>ATP</name>
        <dbReference type="ChEBI" id="CHEBI:30616"/>
    </ligand>
</feature>
<accession>A0A1C7M5S2</accession>
<feature type="active site" description="Cysteine persulfide intermediate; for sulfurtransferase activity" evidence="13">
    <location>
        <position position="393"/>
    </location>
</feature>
<keyword evidence="2 13" id="KW-0963">Cytoplasm</keyword>
<dbReference type="HAMAP" id="MF_03049">
    <property type="entry name" value="MOCS3_Uba4"/>
    <property type="match status" value="1"/>
</dbReference>
<comment type="subcellular location">
    <subcellularLocation>
        <location evidence="1">Cytoplasm</location>
        <location evidence="1">Cytosol</location>
    </subcellularLocation>
</comment>
<dbReference type="Pfam" id="PF00899">
    <property type="entry name" value="ThiF"/>
    <property type="match status" value="1"/>
</dbReference>
<keyword evidence="10 13" id="KW-0067">ATP-binding</keyword>
<dbReference type="InterPro" id="IPR028885">
    <property type="entry name" value="MOCS3/Uba4"/>
</dbReference>
<evidence type="ECO:0000313" key="16">
    <source>
        <dbReference type="Proteomes" id="UP000092993"/>
    </source>
</evidence>
<dbReference type="PANTHER" id="PTHR10953">
    <property type="entry name" value="UBIQUITIN-ACTIVATING ENZYME E1"/>
    <property type="match status" value="1"/>
</dbReference>
<gene>
    <name evidence="13" type="primary">UBA4</name>
    <name evidence="15" type="ORF">A0H81_07464</name>
</gene>
<feature type="binding site" evidence="13">
    <location>
        <position position="278"/>
    </location>
    <ligand>
        <name>Zn(2+)</name>
        <dbReference type="ChEBI" id="CHEBI:29105"/>
    </ligand>
</feature>
<dbReference type="EMBL" id="LUGG01000009">
    <property type="protein sequence ID" value="OBZ72260.1"/>
    <property type="molecule type" value="Genomic_DNA"/>
</dbReference>
<sequence length="436" mass="46287">MTSSADPTSETRLPLEDYKRYGRQMILDGFGQLKLQQASVVVVGAGGLGCPALQYLAAAGVGTIGIIDHDTVELSNLQRQILHTEARIGIPKALSAAEAIKQINSHTRVQPVIEALTPANAAALLAPYDLILDCTDNLPVRYLLSDVAIGLGRPLVSGAAQQLDGQLCTYNLPLASGSGTGGRGPCFRCLFPRPPAPDMVGSCEELGVLGAVTGVIGNLQALEAIKIITGLHGECAYSTSIRAQLMTLVDGRPSLLMYSALAMPPFRSVKLRARRPTCAACGDEGQRIGGIEEIDYVAFCGGQRTDWEAKGLVEGGGSVTRRIRAKALKTILESEKSVRILDVRPRTEFGICHLPGSINIPIKDLVANPSAHLPSDMSSVGEAHKELDTYVICRLGNDSQLAVDALRSAGVKGNVKDLVGGLRAWAREVDESFPVY</sequence>
<feature type="binding site" evidence="13">
    <location>
        <position position="186"/>
    </location>
    <ligand>
        <name>Zn(2+)</name>
        <dbReference type="ChEBI" id="CHEBI:29105"/>
    </ligand>
</feature>
<comment type="cofactor">
    <cofactor evidence="13">
        <name>Zn(2+)</name>
        <dbReference type="ChEBI" id="CHEBI:29105"/>
    </cofactor>
    <text evidence="13">Binds 1 zinc ion per subunit.</text>
</comment>
<evidence type="ECO:0000256" key="11">
    <source>
        <dbReference type="ARBA" id="ARBA00023268"/>
    </source>
</evidence>
<feature type="binding site" evidence="13">
    <location>
        <position position="189"/>
    </location>
    <ligand>
        <name>Zn(2+)</name>
        <dbReference type="ChEBI" id="CHEBI:29105"/>
    </ligand>
</feature>
<dbReference type="SUPFAM" id="SSF69572">
    <property type="entry name" value="Activating enzymes of the ubiquitin-like proteins"/>
    <property type="match status" value="1"/>
</dbReference>
<evidence type="ECO:0000256" key="9">
    <source>
        <dbReference type="ARBA" id="ARBA00022833"/>
    </source>
</evidence>
<dbReference type="InterPro" id="IPR045886">
    <property type="entry name" value="ThiF/MoeB/HesA"/>
</dbReference>
<keyword evidence="6 13" id="KW-0479">Metal-binding</keyword>
<feature type="binding site" evidence="13">
    <location>
        <position position="68"/>
    </location>
    <ligand>
        <name>ATP</name>
        <dbReference type="ChEBI" id="CHEBI:30616"/>
    </ligand>
</feature>
<keyword evidence="8" id="KW-0833">Ubl conjugation pathway</keyword>
<keyword evidence="11 13" id="KW-0511">Multifunctional enzyme</keyword>
<dbReference type="PROSITE" id="PS50206">
    <property type="entry name" value="RHODANESE_3"/>
    <property type="match status" value="1"/>
</dbReference>
<evidence type="ECO:0000256" key="2">
    <source>
        <dbReference type="ARBA" id="ARBA00022490"/>
    </source>
</evidence>
<dbReference type="Gene3D" id="3.40.50.720">
    <property type="entry name" value="NAD(P)-binding Rossmann-like Domain"/>
    <property type="match status" value="1"/>
</dbReference>
<keyword evidence="7 13" id="KW-0547">Nucleotide-binding</keyword>
<keyword evidence="4 13" id="KW-0819">tRNA processing</keyword>
<dbReference type="GO" id="GO:0005829">
    <property type="term" value="C:cytosol"/>
    <property type="evidence" value="ECO:0007669"/>
    <property type="project" value="UniProtKB-SubCell"/>
</dbReference>
<dbReference type="OMA" id="IPDVGMD"/>
<dbReference type="InterPro" id="IPR035985">
    <property type="entry name" value="Ubiquitin-activating_enz"/>
</dbReference>
<evidence type="ECO:0000256" key="12">
    <source>
        <dbReference type="ARBA" id="ARBA00075323"/>
    </source>
</evidence>
<keyword evidence="5 15" id="KW-0548">Nucleotidyltransferase</keyword>
<comment type="similarity">
    <text evidence="13">In the N-terminal section; belongs to the HesA/MoeB/ThiF family. UBA4 subfamily.</text>
</comment>
<evidence type="ECO:0000256" key="10">
    <source>
        <dbReference type="ARBA" id="ARBA00022840"/>
    </source>
</evidence>
<dbReference type="OrthoDB" id="10261062at2759"/>
<dbReference type="UniPathway" id="UPA00988"/>
<protein>
    <recommendedName>
        <fullName evidence="12">Needs CLA4 to survive protein 3</fullName>
    </recommendedName>
</protein>
<dbReference type="STRING" id="5627.A0A1C7M5S2"/>
<dbReference type="FunFam" id="3.40.250.10:FF:000014">
    <property type="entry name" value="Adenylyltransferase and sulfurtransferase MOCS3"/>
    <property type="match status" value="1"/>
</dbReference>
<dbReference type="GO" id="GO:0002143">
    <property type="term" value="P:tRNA wobble position uridine thiolation"/>
    <property type="evidence" value="ECO:0007669"/>
    <property type="project" value="InterPro"/>
</dbReference>
<keyword evidence="3 13" id="KW-0808">Transferase</keyword>
<evidence type="ECO:0000256" key="7">
    <source>
        <dbReference type="ARBA" id="ARBA00022741"/>
    </source>
</evidence>
<dbReference type="GO" id="GO:0042292">
    <property type="term" value="F:URM1 activating enzyme activity"/>
    <property type="evidence" value="ECO:0007669"/>
    <property type="project" value="TreeGrafter"/>
</dbReference>
<dbReference type="Gene3D" id="3.40.250.10">
    <property type="entry name" value="Rhodanese-like domain"/>
    <property type="match status" value="1"/>
</dbReference>
<keyword evidence="9 13" id="KW-0862">Zinc</keyword>
<feature type="binding site" evidence="13">
    <location>
        <position position="281"/>
    </location>
    <ligand>
        <name>Zn(2+)</name>
        <dbReference type="ChEBI" id="CHEBI:29105"/>
    </ligand>
</feature>
<feature type="binding site" evidence="13">
    <location>
        <position position="47"/>
    </location>
    <ligand>
        <name>ATP</name>
        <dbReference type="ChEBI" id="CHEBI:30616"/>
    </ligand>
</feature>
<dbReference type="InterPro" id="IPR000594">
    <property type="entry name" value="ThiF_NAD_FAD-bd"/>
</dbReference>
<dbReference type="AlphaFoldDB" id="A0A1C7M5S2"/>
<evidence type="ECO:0000259" key="14">
    <source>
        <dbReference type="PROSITE" id="PS50206"/>
    </source>
</evidence>
<feature type="active site" description="Glycyl thioester intermediate; for adenylyltransferase activity" evidence="13">
    <location>
        <position position="203"/>
    </location>
</feature>
<dbReference type="InterPro" id="IPR001763">
    <property type="entry name" value="Rhodanese-like_dom"/>
</dbReference>
<evidence type="ECO:0000256" key="6">
    <source>
        <dbReference type="ARBA" id="ARBA00022723"/>
    </source>
</evidence>
<reference evidence="15 16" key="1">
    <citation type="submission" date="2016-03" db="EMBL/GenBank/DDBJ databases">
        <title>Whole genome sequencing of Grifola frondosa 9006-11.</title>
        <authorList>
            <person name="Min B."/>
            <person name="Park H."/>
            <person name="Kim J.-G."/>
            <person name="Cho H."/>
            <person name="Oh Y.-L."/>
            <person name="Kong W.-S."/>
            <person name="Choi I.-G."/>
        </authorList>
    </citation>
    <scope>NUCLEOTIDE SEQUENCE [LARGE SCALE GENOMIC DNA]</scope>
    <source>
        <strain evidence="15 16">9006-11</strain>
    </source>
</reference>
<feature type="binding site" evidence="13">
    <location>
        <begin position="136"/>
        <end position="137"/>
    </location>
    <ligand>
        <name>ATP</name>
        <dbReference type="ChEBI" id="CHEBI:30616"/>
    </ligand>
</feature>
<dbReference type="GO" id="GO:0004792">
    <property type="term" value="F:thiosulfate-cyanide sulfurtransferase activity"/>
    <property type="evidence" value="ECO:0007669"/>
    <property type="project" value="TreeGrafter"/>
</dbReference>
<proteinExistence type="inferred from homology"/>
<evidence type="ECO:0000256" key="8">
    <source>
        <dbReference type="ARBA" id="ARBA00022786"/>
    </source>
</evidence>
<dbReference type="Pfam" id="PF00581">
    <property type="entry name" value="Rhodanese"/>
    <property type="match status" value="1"/>
</dbReference>